<comment type="caution">
    <text evidence="2">The sequence shown here is derived from an EMBL/GenBank/DDBJ whole genome shotgun (WGS) entry which is preliminary data.</text>
</comment>
<feature type="region of interest" description="Disordered" evidence="1">
    <location>
        <begin position="75"/>
        <end position="95"/>
    </location>
</feature>
<evidence type="ECO:0000313" key="2">
    <source>
        <dbReference type="EMBL" id="SYW80305.1"/>
    </source>
</evidence>
<dbReference type="EMBL" id="ULHB01000069">
    <property type="protein sequence ID" value="SYW80305.1"/>
    <property type="molecule type" value="Genomic_DNA"/>
</dbReference>
<dbReference type="AlphaFoldDB" id="A0A8H8QN33"/>
<protein>
    <submittedName>
        <fullName evidence="2">Uncharacterized protein</fullName>
    </submittedName>
</protein>
<feature type="region of interest" description="Disordered" evidence="1">
    <location>
        <begin position="185"/>
        <end position="214"/>
    </location>
</feature>
<name>A0A8H8QN33_9BASI</name>
<gene>
    <name evidence="2" type="ORF">UBRO2_03573</name>
</gene>
<proteinExistence type="predicted"/>
<feature type="compositionally biased region" description="Low complexity" evidence="1">
    <location>
        <begin position="187"/>
        <end position="204"/>
    </location>
</feature>
<sequence>MCVVNQSSSTPATCSHQSSFSSAAETIHAGPTFAPAASVITLGARVDSINSHIGRLEDTIHLNFATILTRIDSLQSSPHPPSTPTSLATVTSQPPLPETPTQADLVFADSQVRITKESSEQHLDLNDTLLAYLEILIKFDQIYLWKGVTEYHLAICHQHFGMGVTHKWAHTNITLHGQTLLTNFQTPAAPSSSAPSSKPGAKSSLPGRTTTNPPPVKICPAVTLLPASSSPGSGLADTMLSAFSPPGSGLVDTLLPASSSSGSSLADILQPASSSLGSGLTGGVFPVASLSSGLVDLKLSATLPGTSRAPSASSTMLVPSLDFFVPQGIADMLSDSALTLLVSLLTGLAPPARPNTACELPIFDCSDAPATIGSLKLEHWAPFLDLYPDQGFANQLRGALRHGTLLGYSGPLCNNTRLEGSNLPMDSDDKLHLCQEIKAQVLEGHL</sequence>
<accession>A0A8H8QN33</accession>
<evidence type="ECO:0000256" key="1">
    <source>
        <dbReference type="SAM" id="MobiDB-lite"/>
    </source>
</evidence>
<reference evidence="2" key="1">
    <citation type="submission" date="2018-08" db="EMBL/GenBank/DDBJ databases">
        <authorList>
            <person name="Guldener U."/>
        </authorList>
    </citation>
    <scope>NUCLEOTIDE SEQUENCE</scope>
    <source>
        <strain evidence="2">UB2</strain>
    </source>
</reference>
<evidence type="ECO:0000313" key="3">
    <source>
        <dbReference type="Proteomes" id="UP000658997"/>
    </source>
</evidence>
<organism evidence="2 3">
    <name type="scientific">Ustilago bromivora</name>
    <dbReference type="NCBI Taxonomy" id="307758"/>
    <lineage>
        <taxon>Eukaryota</taxon>
        <taxon>Fungi</taxon>
        <taxon>Dikarya</taxon>
        <taxon>Basidiomycota</taxon>
        <taxon>Ustilaginomycotina</taxon>
        <taxon>Ustilaginomycetes</taxon>
        <taxon>Ustilaginales</taxon>
        <taxon>Ustilaginaceae</taxon>
        <taxon>Ustilago</taxon>
    </lineage>
</organism>
<dbReference type="Proteomes" id="UP000658997">
    <property type="component" value="Unassembled WGS sequence"/>
</dbReference>
<keyword evidence="3" id="KW-1185">Reference proteome</keyword>